<sequence length="344" mass="36418">MRSPVAFSILAVAVAAADCSALQPLLTTIAGIDDLSVFSDAVTDSGGPKPNPAFEERFNSPLDGRNYTAFVPTNAAFAKIPKAALDTLLSTPAYELFEAIIRTHIAEGLFPSPSPSTPIISIEGFPIMSSTSSKGTLLNNQSLLLPDPPVPASNGLIHRIDQLLNPFTSYFGVSTADAHPSFTGADGTIYDLVQNDPRLSAFKEKLSIISPRALDRLDLHKPNGEWTIVALPSNDAFAVLPQQAMPAFVAPSNRALSEFILTAGFLAGGKKLTELGLGKAGDEAKVEGGLDGWELKVRVGERGGVRLNNAAVQGEVCVENGCVWLVDRVVDSLFEVFGEDGRTA</sequence>
<proteinExistence type="predicted"/>
<evidence type="ECO:0000313" key="3">
    <source>
        <dbReference type="EMBL" id="KAF2222900.1"/>
    </source>
</evidence>
<gene>
    <name evidence="3" type="ORF">BDZ85DRAFT_236738</name>
</gene>
<dbReference type="Gene3D" id="2.30.180.10">
    <property type="entry name" value="FAS1 domain"/>
    <property type="match status" value="2"/>
</dbReference>
<dbReference type="Pfam" id="PF02469">
    <property type="entry name" value="Fasciclin"/>
    <property type="match status" value="2"/>
</dbReference>
<dbReference type="AlphaFoldDB" id="A0A6A6GBZ8"/>
<name>A0A6A6GBZ8_9PEZI</name>
<dbReference type="SUPFAM" id="SSF82153">
    <property type="entry name" value="FAS1 domain"/>
    <property type="match status" value="2"/>
</dbReference>
<organism evidence="3 4">
    <name type="scientific">Elsinoe ampelina</name>
    <dbReference type="NCBI Taxonomy" id="302913"/>
    <lineage>
        <taxon>Eukaryota</taxon>
        <taxon>Fungi</taxon>
        <taxon>Dikarya</taxon>
        <taxon>Ascomycota</taxon>
        <taxon>Pezizomycotina</taxon>
        <taxon>Dothideomycetes</taxon>
        <taxon>Dothideomycetidae</taxon>
        <taxon>Myriangiales</taxon>
        <taxon>Elsinoaceae</taxon>
        <taxon>Elsinoe</taxon>
    </lineage>
</organism>
<feature type="signal peptide" evidence="1">
    <location>
        <begin position="1"/>
        <end position="21"/>
    </location>
</feature>
<keyword evidence="1" id="KW-0732">Signal</keyword>
<dbReference type="PANTHER" id="PTHR10900">
    <property type="entry name" value="PERIOSTIN-RELATED"/>
    <property type="match status" value="1"/>
</dbReference>
<dbReference type="SMART" id="SM00554">
    <property type="entry name" value="FAS1"/>
    <property type="match status" value="1"/>
</dbReference>
<dbReference type="InterPro" id="IPR036378">
    <property type="entry name" value="FAS1_dom_sf"/>
</dbReference>
<dbReference type="InterPro" id="IPR000782">
    <property type="entry name" value="FAS1_domain"/>
</dbReference>
<evidence type="ECO:0000313" key="4">
    <source>
        <dbReference type="Proteomes" id="UP000799538"/>
    </source>
</evidence>
<keyword evidence="4" id="KW-1185">Reference proteome</keyword>
<accession>A0A6A6GBZ8</accession>
<feature type="chain" id="PRO_5025451676" evidence="1">
    <location>
        <begin position="22"/>
        <end position="344"/>
    </location>
</feature>
<dbReference type="OrthoDB" id="286301at2759"/>
<protein>
    <submittedName>
        <fullName evidence="3">FAS1 domain-containing protein</fullName>
    </submittedName>
</protein>
<feature type="domain" description="FAS1" evidence="2">
    <location>
        <begin position="22"/>
        <end position="164"/>
    </location>
</feature>
<evidence type="ECO:0000256" key="1">
    <source>
        <dbReference type="SAM" id="SignalP"/>
    </source>
</evidence>
<dbReference type="PROSITE" id="PS50213">
    <property type="entry name" value="FAS1"/>
    <property type="match status" value="1"/>
</dbReference>
<dbReference type="EMBL" id="ML992507">
    <property type="protein sequence ID" value="KAF2222900.1"/>
    <property type="molecule type" value="Genomic_DNA"/>
</dbReference>
<dbReference type="PANTHER" id="PTHR10900:SF77">
    <property type="entry name" value="FI19380P1"/>
    <property type="match status" value="1"/>
</dbReference>
<dbReference type="InterPro" id="IPR050904">
    <property type="entry name" value="Adhesion/Biosynth-related"/>
</dbReference>
<reference evidence="4" key="1">
    <citation type="journal article" date="2020" name="Stud. Mycol.">
        <title>101 Dothideomycetes genomes: A test case for predicting lifestyles and emergence of pathogens.</title>
        <authorList>
            <person name="Haridas S."/>
            <person name="Albert R."/>
            <person name="Binder M."/>
            <person name="Bloem J."/>
            <person name="LaButti K."/>
            <person name="Salamov A."/>
            <person name="Andreopoulos B."/>
            <person name="Baker S."/>
            <person name="Barry K."/>
            <person name="Bills G."/>
            <person name="Bluhm B."/>
            <person name="Cannon C."/>
            <person name="Castanera R."/>
            <person name="Culley D."/>
            <person name="Daum C."/>
            <person name="Ezra D."/>
            <person name="Gonzalez J."/>
            <person name="Henrissat B."/>
            <person name="Kuo A."/>
            <person name="Liang C."/>
            <person name="Lipzen A."/>
            <person name="Lutzoni F."/>
            <person name="Magnuson J."/>
            <person name="Mondo S."/>
            <person name="Nolan M."/>
            <person name="Ohm R."/>
            <person name="Pangilinan J."/>
            <person name="Park H.-J."/>
            <person name="Ramirez L."/>
            <person name="Alfaro M."/>
            <person name="Sun H."/>
            <person name="Tritt A."/>
            <person name="Yoshinaga Y."/>
            <person name="Zwiers L.-H."/>
            <person name="Turgeon B."/>
            <person name="Goodwin S."/>
            <person name="Spatafora J."/>
            <person name="Crous P."/>
            <person name="Grigoriev I."/>
        </authorList>
    </citation>
    <scope>NUCLEOTIDE SEQUENCE [LARGE SCALE GENOMIC DNA]</scope>
    <source>
        <strain evidence="4">CECT 20119</strain>
    </source>
</reference>
<evidence type="ECO:0000259" key="2">
    <source>
        <dbReference type="PROSITE" id="PS50213"/>
    </source>
</evidence>
<dbReference type="Proteomes" id="UP000799538">
    <property type="component" value="Unassembled WGS sequence"/>
</dbReference>